<dbReference type="GO" id="GO:0003677">
    <property type="term" value="F:DNA binding"/>
    <property type="evidence" value="ECO:0007669"/>
    <property type="project" value="InterPro"/>
</dbReference>
<reference evidence="1 2" key="1">
    <citation type="submission" date="2014-04" db="EMBL/GenBank/DDBJ databases">
        <authorList>
            <consortium name="DOE Joint Genome Institute"/>
            <person name="Kuo A."/>
            <person name="Kohler A."/>
            <person name="Jargeat P."/>
            <person name="Nagy L.G."/>
            <person name="Floudas D."/>
            <person name="Copeland A."/>
            <person name="Barry K.W."/>
            <person name="Cichocki N."/>
            <person name="Veneault-Fourrey C."/>
            <person name="LaButti K."/>
            <person name="Lindquist E.A."/>
            <person name="Lipzen A."/>
            <person name="Lundell T."/>
            <person name="Morin E."/>
            <person name="Murat C."/>
            <person name="Sun H."/>
            <person name="Tunlid A."/>
            <person name="Henrissat B."/>
            <person name="Grigoriev I.V."/>
            <person name="Hibbett D.S."/>
            <person name="Martin F."/>
            <person name="Nordberg H.P."/>
            <person name="Cantor M.N."/>
            <person name="Hua S.X."/>
        </authorList>
    </citation>
    <scope>NUCLEOTIDE SEQUENCE [LARGE SCALE GENOMIC DNA]</scope>
    <source>
        <strain evidence="1 2">Ve08.2h10</strain>
    </source>
</reference>
<evidence type="ECO:0000313" key="1">
    <source>
        <dbReference type="EMBL" id="KIK75356.1"/>
    </source>
</evidence>
<sequence>KAASSLPPPSQRGPREPYTVDMLIIIRSRLNLTSPLHTAVFACLTTAFYATAWVGKLTTKTLLSFNPLHHVKPSDVQIDHDRQGNMVTNFHLPRSKVAQDGEDINWARQDGPSDPHKVFKNHIKVNSPPDNGPLFTYRNRKNHKPLTKNKFLEVLTSALKTSRKPPLHGHGICISSTLEYQLRNVPFDIVKVKGQWASDTFLIYLHRHAQILAPYMQAQPALHEPFLRLTLPLVR</sequence>
<dbReference type="Proteomes" id="UP000054538">
    <property type="component" value="Unassembled WGS sequence"/>
</dbReference>
<keyword evidence="2" id="KW-1185">Reference proteome</keyword>
<dbReference type="EMBL" id="KN828167">
    <property type="protein sequence ID" value="KIK75356.1"/>
    <property type="molecule type" value="Genomic_DNA"/>
</dbReference>
<dbReference type="InParanoid" id="A0A0D0CW88"/>
<dbReference type="STRING" id="930991.A0A0D0CW88"/>
<dbReference type="SUPFAM" id="SSF56349">
    <property type="entry name" value="DNA breaking-rejoining enzymes"/>
    <property type="match status" value="1"/>
</dbReference>
<protein>
    <submittedName>
        <fullName evidence="1">Uncharacterized protein</fullName>
    </submittedName>
</protein>
<dbReference type="InterPro" id="IPR011010">
    <property type="entry name" value="DNA_brk_join_enz"/>
</dbReference>
<name>A0A0D0CW88_9AGAM</name>
<reference evidence="2" key="2">
    <citation type="submission" date="2015-01" db="EMBL/GenBank/DDBJ databases">
        <title>Evolutionary Origins and Diversification of the Mycorrhizal Mutualists.</title>
        <authorList>
            <consortium name="DOE Joint Genome Institute"/>
            <consortium name="Mycorrhizal Genomics Consortium"/>
            <person name="Kohler A."/>
            <person name="Kuo A."/>
            <person name="Nagy L.G."/>
            <person name="Floudas D."/>
            <person name="Copeland A."/>
            <person name="Barry K.W."/>
            <person name="Cichocki N."/>
            <person name="Veneault-Fourrey C."/>
            <person name="LaButti K."/>
            <person name="Lindquist E.A."/>
            <person name="Lipzen A."/>
            <person name="Lundell T."/>
            <person name="Morin E."/>
            <person name="Murat C."/>
            <person name="Riley R."/>
            <person name="Ohm R."/>
            <person name="Sun H."/>
            <person name="Tunlid A."/>
            <person name="Henrissat B."/>
            <person name="Grigoriev I.V."/>
            <person name="Hibbett D.S."/>
            <person name="Martin F."/>
        </authorList>
    </citation>
    <scope>NUCLEOTIDE SEQUENCE [LARGE SCALE GENOMIC DNA]</scope>
    <source>
        <strain evidence="2">Ve08.2h10</strain>
    </source>
</reference>
<accession>A0A0D0CW88</accession>
<organism evidence="1 2">
    <name type="scientific">Paxillus rubicundulus Ve08.2h10</name>
    <dbReference type="NCBI Taxonomy" id="930991"/>
    <lineage>
        <taxon>Eukaryota</taxon>
        <taxon>Fungi</taxon>
        <taxon>Dikarya</taxon>
        <taxon>Basidiomycota</taxon>
        <taxon>Agaricomycotina</taxon>
        <taxon>Agaricomycetes</taxon>
        <taxon>Agaricomycetidae</taxon>
        <taxon>Boletales</taxon>
        <taxon>Paxilineae</taxon>
        <taxon>Paxillaceae</taxon>
        <taxon>Paxillus</taxon>
    </lineage>
</organism>
<dbReference type="AlphaFoldDB" id="A0A0D0CW88"/>
<feature type="non-terminal residue" evidence="1">
    <location>
        <position position="1"/>
    </location>
</feature>
<proteinExistence type="predicted"/>
<dbReference type="HOGENOM" id="CLU_003292_1_1_1"/>
<dbReference type="OrthoDB" id="2649488at2759"/>
<evidence type="ECO:0000313" key="2">
    <source>
        <dbReference type="Proteomes" id="UP000054538"/>
    </source>
</evidence>
<gene>
    <name evidence="1" type="ORF">PAXRUDRAFT_173099</name>
</gene>